<dbReference type="AlphaFoldDB" id="A0A0B4N0I0"/>
<feature type="transmembrane region" description="Helical" evidence="1">
    <location>
        <begin position="83"/>
        <end position="107"/>
    </location>
</feature>
<feature type="transmembrane region" description="Helical" evidence="1">
    <location>
        <begin position="42"/>
        <end position="62"/>
    </location>
</feature>
<feature type="transmembrane region" description="Helical" evidence="1">
    <location>
        <begin position="113"/>
        <end position="134"/>
    </location>
</feature>
<keyword evidence="1" id="KW-0472">Membrane</keyword>
<dbReference type="EMBL" id="KJ631397">
    <property type="protein sequence ID" value="AIF26155.1"/>
    <property type="molecule type" value="Genomic_DNA"/>
</dbReference>
<reference evidence="2" key="1">
    <citation type="submission" date="2014-03" db="EMBL/GenBank/DDBJ databases">
        <title>A sequence of cellulolytic fosmid clone of goat rumen metagenome.</title>
        <authorList>
            <person name="Lee K.-T."/>
            <person name="Kim J.-Y."/>
            <person name="Kim Y.-J."/>
            <person name="Ahn J.-H."/>
            <person name="Park M.-N."/>
            <person name="Kim J.-H."/>
            <person name="Kim T.-H."/>
        </authorList>
    </citation>
    <scope>NUCLEOTIDE SEQUENCE</scope>
</reference>
<evidence type="ECO:0000313" key="2">
    <source>
        <dbReference type="EMBL" id="AIF26155.1"/>
    </source>
</evidence>
<dbReference type="GO" id="GO:0016740">
    <property type="term" value="F:transferase activity"/>
    <property type="evidence" value="ECO:0007669"/>
    <property type="project" value="UniProtKB-KW"/>
</dbReference>
<keyword evidence="2" id="KW-0808">Transferase</keyword>
<feature type="transmembrane region" description="Helical" evidence="1">
    <location>
        <begin position="12"/>
        <end position="30"/>
    </location>
</feature>
<keyword evidence="1" id="KW-0812">Transmembrane</keyword>
<proteinExistence type="predicted"/>
<sequence length="143" mass="16591">MDYSSFDRPKLWLNVAGFVFCCATVAYLLYEGGTGRHDLTAVLLFLFFAINSLFRIFVYFKLERIRKSAASAEEIVHAEHRQGLVISIFSNAMFLLFLLLLFIEYWIASRHPVALAILFVAFILMLVWTLVLSIRNLKRFDRS</sequence>
<accession>A0A0B4N0I0</accession>
<keyword evidence="1" id="KW-1133">Transmembrane helix</keyword>
<organism evidence="2">
    <name type="scientific">uncultured bacterium Ad_143_A19</name>
    <dbReference type="NCBI Taxonomy" id="1489305"/>
    <lineage>
        <taxon>Bacteria</taxon>
        <taxon>environmental samples</taxon>
    </lineage>
</organism>
<name>A0A0B4N0I0_9BACT</name>
<protein>
    <submittedName>
        <fullName evidence="2">Putative dimethylallyltranstransferase</fullName>
    </submittedName>
</protein>
<evidence type="ECO:0000256" key="1">
    <source>
        <dbReference type="SAM" id="Phobius"/>
    </source>
</evidence>